<dbReference type="Proteomes" id="UP000034883">
    <property type="component" value="Chromosome"/>
</dbReference>
<dbReference type="KEGG" id="samy:DB32_007193"/>
<dbReference type="RefSeq" id="WP_053237044.1">
    <property type="nucleotide sequence ID" value="NZ_CP011125.1"/>
</dbReference>
<dbReference type="InterPro" id="IPR036527">
    <property type="entry name" value="SCP2_sterol-bd_dom_sf"/>
</dbReference>
<name>A0A0F6SH93_9BACT</name>
<evidence type="ECO:0008006" key="3">
    <source>
        <dbReference type="Google" id="ProtNLM"/>
    </source>
</evidence>
<proteinExistence type="predicted"/>
<accession>A0A0F6SH93</accession>
<sequence>MTTEPLAFLKNEIPAHFAKGIDALKAATGPNAKADLDDVLAARAALRIVVKGEGESWLRVDNGALTVHDAKPEGVPVRGAIELEGEVAREALGLLTASGRMDDPHAPKRFARMFSARAEKILDGQKLEFHVILKDVPDRDDDVVIRIGIGTDTPPAKPQFTAAISYDDIEDMREGDLTPQQVIGRLRLTGDASRAMALGMMLMQPPKK</sequence>
<dbReference type="STRING" id="927083.DB32_007193"/>
<dbReference type="EMBL" id="CP011125">
    <property type="protein sequence ID" value="AKF10044.1"/>
    <property type="molecule type" value="Genomic_DNA"/>
</dbReference>
<evidence type="ECO:0000313" key="1">
    <source>
        <dbReference type="EMBL" id="AKF10044.1"/>
    </source>
</evidence>
<reference evidence="1 2" key="1">
    <citation type="submission" date="2015-03" db="EMBL/GenBank/DDBJ databases">
        <title>Genome assembly of Sandaracinus amylolyticus DSM 53668.</title>
        <authorList>
            <person name="Sharma G."/>
            <person name="Subramanian S."/>
        </authorList>
    </citation>
    <scope>NUCLEOTIDE SEQUENCE [LARGE SCALE GENOMIC DNA]</scope>
    <source>
        <strain evidence="1 2">DSM 53668</strain>
    </source>
</reference>
<protein>
    <recommendedName>
        <fullName evidence="3">SCP2 domain-containing protein</fullName>
    </recommendedName>
</protein>
<keyword evidence="2" id="KW-1185">Reference proteome</keyword>
<gene>
    <name evidence="1" type="ORF">DB32_007193</name>
</gene>
<evidence type="ECO:0000313" key="2">
    <source>
        <dbReference type="Proteomes" id="UP000034883"/>
    </source>
</evidence>
<dbReference type="SUPFAM" id="SSF55718">
    <property type="entry name" value="SCP-like"/>
    <property type="match status" value="1"/>
</dbReference>
<dbReference type="Gene3D" id="3.30.1050.10">
    <property type="entry name" value="SCP2 sterol-binding domain"/>
    <property type="match status" value="1"/>
</dbReference>
<organism evidence="1 2">
    <name type="scientific">Sandaracinus amylolyticus</name>
    <dbReference type="NCBI Taxonomy" id="927083"/>
    <lineage>
        <taxon>Bacteria</taxon>
        <taxon>Pseudomonadati</taxon>
        <taxon>Myxococcota</taxon>
        <taxon>Polyangia</taxon>
        <taxon>Polyangiales</taxon>
        <taxon>Sandaracinaceae</taxon>
        <taxon>Sandaracinus</taxon>
    </lineage>
</organism>
<dbReference type="AlphaFoldDB" id="A0A0F6SH93"/>